<feature type="region of interest" description="Disordered" evidence="1">
    <location>
        <begin position="51"/>
        <end position="169"/>
    </location>
</feature>
<dbReference type="KEGG" id="vg:80534710"/>
<dbReference type="EMBL" id="JN704611">
    <property type="protein sequence ID" value="AEW87511.1"/>
    <property type="molecule type" value="Genomic_DNA"/>
</dbReference>
<feature type="compositionally biased region" description="Basic residues" evidence="1">
    <location>
        <begin position="98"/>
        <end position="114"/>
    </location>
</feature>
<feature type="domain" description="Hepatitis TT virus Orf2/Gyrovirus Vp2 N-terminal" evidence="2">
    <location>
        <begin position="4"/>
        <end position="26"/>
    </location>
</feature>
<dbReference type="InterPro" id="IPR004118">
    <property type="entry name" value="HEV_TT_vir_Orf2/Gyrovir_Vp2_N"/>
</dbReference>
<proteinExistence type="predicted"/>
<evidence type="ECO:0000256" key="1">
    <source>
        <dbReference type="SAM" id="MobiDB-lite"/>
    </source>
</evidence>
<reference evidence="3 4" key="1">
    <citation type="journal article" date="2012" name="J. Virol.">
        <title>Metagenomic analysis of the viral flora of pine marten and European badger feces.</title>
        <authorList>
            <person name="van den Brand J.M."/>
            <person name="van Leeuwen M."/>
            <person name="Schapendonk C.M."/>
            <person name="Simon J.H."/>
            <person name="Haagmans B.L."/>
            <person name="Osterhaus A.D."/>
            <person name="Smits S.L."/>
        </authorList>
    </citation>
    <scope>NUCLEOTIDE SEQUENCE [LARGE SCALE GENOMIC DNA]</scope>
    <source>
        <strain evidence="3">VS4700004</strain>
    </source>
</reference>
<keyword evidence="4" id="KW-1185">Reference proteome</keyword>
<evidence type="ECO:0000259" key="2">
    <source>
        <dbReference type="Pfam" id="PF02957"/>
    </source>
</evidence>
<evidence type="ECO:0000313" key="4">
    <source>
        <dbReference type="Proteomes" id="UP000115074"/>
    </source>
</evidence>
<evidence type="ECO:0000313" key="3">
    <source>
        <dbReference type="EMBL" id="AEW87511.1"/>
    </source>
</evidence>
<dbReference type="Proteomes" id="UP000115074">
    <property type="component" value="Segment"/>
</dbReference>
<name>G9ITS9_9VIRU</name>
<dbReference type="GeneID" id="80534710"/>
<dbReference type="Pfam" id="PF02957">
    <property type="entry name" value="TT_ORF2-like"/>
    <property type="match status" value="1"/>
</dbReference>
<feature type="compositionally biased region" description="Low complexity" evidence="1">
    <location>
        <begin position="144"/>
        <end position="153"/>
    </location>
</feature>
<protein>
    <submittedName>
        <fullName evidence="3">ORF3</fullName>
    </submittedName>
</protein>
<sequence>MLDKWLQSCADTHSLWCKCPEWRSHVPGWRGDTAGDGAAELPEDVQVAFDIAFEDGADSDQPERTPPADTPETSEEESQPIERGVGGGGPIRTPQEIRRRRARAKQLLFRRRHAASLPDVSTGGDSGGEDQSPGRAAQERQRQAQKAQEANQKLSERLRELYWPPPSSPERLRLAKLIMGGM</sequence>
<dbReference type="RefSeq" id="YP_010797006.1">
    <property type="nucleotide sequence ID" value="NC_076127.1"/>
</dbReference>
<accession>G9ITS9</accession>
<organism evidence="3 4">
    <name type="scientific">Pine marten torque teno virus 1</name>
    <dbReference type="NCBI Taxonomy" id="1128423"/>
    <lineage>
        <taxon>Viruses</taxon>
        <taxon>Monodnaviria</taxon>
        <taxon>Shotokuvirae</taxon>
        <taxon>Commensaviricota</taxon>
        <taxon>Cardeaviricetes</taxon>
        <taxon>Sanitavirales</taxon>
        <taxon>Anelloviridae</taxon>
        <taxon>Thetatorquevirus</taxon>
        <taxon>Thetatorquevirus muste1</taxon>
    </lineage>
</organism>